<dbReference type="Proteomes" id="UP000887568">
    <property type="component" value="Unplaced"/>
</dbReference>
<feature type="transmembrane region" description="Helical" evidence="9">
    <location>
        <begin position="21"/>
        <end position="37"/>
    </location>
</feature>
<dbReference type="SUPFAM" id="SSF81321">
    <property type="entry name" value="Family A G protein-coupled receptor-like"/>
    <property type="match status" value="1"/>
</dbReference>
<comment type="subcellular location">
    <subcellularLocation>
        <location evidence="1">Cell membrane</location>
        <topology evidence="1">Multi-pass membrane protein</topology>
    </subcellularLocation>
</comment>
<feature type="transmembrane region" description="Helical" evidence="9">
    <location>
        <begin position="318"/>
        <end position="338"/>
    </location>
</feature>
<evidence type="ECO:0000256" key="5">
    <source>
        <dbReference type="ARBA" id="ARBA00023040"/>
    </source>
</evidence>
<dbReference type="OrthoDB" id="10044919at2759"/>
<evidence type="ECO:0000256" key="2">
    <source>
        <dbReference type="ARBA" id="ARBA00022475"/>
    </source>
</evidence>
<dbReference type="PROSITE" id="PS50262">
    <property type="entry name" value="G_PROTEIN_RECEP_F1_2"/>
    <property type="match status" value="1"/>
</dbReference>
<feature type="transmembrane region" description="Helical" evidence="9">
    <location>
        <begin position="292"/>
        <end position="312"/>
    </location>
</feature>
<keyword evidence="3 9" id="KW-0812">Transmembrane</keyword>
<evidence type="ECO:0000313" key="12">
    <source>
        <dbReference type="Proteomes" id="UP000887568"/>
    </source>
</evidence>
<protein>
    <recommendedName>
        <fullName evidence="10">G-protein coupled receptors family 1 profile domain-containing protein</fullName>
    </recommendedName>
</protein>
<dbReference type="RefSeq" id="XP_038055434.1">
    <property type="nucleotide sequence ID" value="XM_038199506.1"/>
</dbReference>
<evidence type="ECO:0000256" key="8">
    <source>
        <dbReference type="ARBA" id="ARBA00023224"/>
    </source>
</evidence>
<feature type="domain" description="G-protein coupled receptors family 1 profile" evidence="10">
    <location>
        <begin position="72"/>
        <end position="337"/>
    </location>
</feature>
<evidence type="ECO:0000256" key="1">
    <source>
        <dbReference type="ARBA" id="ARBA00004651"/>
    </source>
</evidence>
<dbReference type="OMA" id="ACLSMPW"/>
<dbReference type="PANTHER" id="PTHR24228:SF72">
    <property type="entry name" value="G-PROTEIN COUPLED RECEPTORS FAMILY 1 PROFILE DOMAIN-CONTAINING PROTEIN"/>
    <property type="match status" value="1"/>
</dbReference>
<keyword evidence="4 9" id="KW-1133">Transmembrane helix</keyword>
<name>A0A913ZVB8_PATMI</name>
<evidence type="ECO:0000256" key="9">
    <source>
        <dbReference type="SAM" id="Phobius"/>
    </source>
</evidence>
<evidence type="ECO:0000259" key="10">
    <source>
        <dbReference type="PROSITE" id="PS50262"/>
    </source>
</evidence>
<evidence type="ECO:0000256" key="4">
    <source>
        <dbReference type="ARBA" id="ARBA00022989"/>
    </source>
</evidence>
<dbReference type="GO" id="GO:0005886">
    <property type="term" value="C:plasma membrane"/>
    <property type="evidence" value="ECO:0007669"/>
    <property type="project" value="UniProtKB-SubCell"/>
</dbReference>
<accession>A0A913ZVB8</accession>
<dbReference type="Pfam" id="PF00001">
    <property type="entry name" value="7tm_1"/>
    <property type="match status" value="1"/>
</dbReference>
<dbReference type="Gene3D" id="1.20.1070.10">
    <property type="entry name" value="Rhodopsin 7-helix transmembrane proteins"/>
    <property type="match status" value="1"/>
</dbReference>
<organism evidence="11 12">
    <name type="scientific">Patiria miniata</name>
    <name type="common">Bat star</name>
    <name type="synonym">Asterina miniata</name>
    <dbReference type="NCBI Taxonomy" id="46514"/>
    <lineage>
        <taxon>Eukaryota</taxon>
        <taxon>Metazoa</taxon>
        <taxon>Echinodermata</taxon>
        <taxon>Eleutherozoa</taxon>
        <taxon>Asterozoa</taxon>
        <taxon>Asteroidea</taxon>
        <taxon>Valvatacea</taxon>
        <taxon>Valvatida</taxon>
        <taxon>Asterinidae</taxon>
        <taxon>Patiria</taxon>
    </lineage>
</organism>
<dbReference type="AlphaFoldDB" id="A0A913ZVB8"/>
<keyword evidence="6 9" id="KW-0472">Membrane</keyword>
<dbReference type="GO" id="GO:0004930">
    <property type="term" value="F:G protein-coupled receptor activity"/>
    <property type="evidence" value="ECO:0007669"/>
    <property type="project" value="UniProtKB-KW"/>
</dbReference>
<dbReference type="PANTHER" id="PTHR24228">
    <property type="entry name" value="B2 BRADYKININ RECEPTOR/ANGIOTENSIN II RECEPTOR"/>
    <property type="match status" value="1"/>
</dbReference>
<feature type="transmembrane region" description="Helical" evidence="9">
    <location>
        <begin position="175"/>
        <end position="195"/>
    </location>
</feature>
<keyword evidence="8" id="KW-0807">Transducer</keyword>
<dbReference type="EnsemblMetazoa" id="XM_038199506.1">
    <property type="protein sequence ID" value="XP_038055434.1"/>
    <property type="gene ID" value="LOC119727572"/>
</dbReference>
<evidence type="ECO:0000256" key="7">
    <source>
        <dbReference type="ARBA" id="ARBA00023170"/>
    </source>
</evidence>
<keyword evidence="12" id="KW-1185">Reference proteome</keyword>
<dbReference type="GeneID" id="119727572"/>
<reference evidence="11" key="1">
    <citation type="submission" date="2022-11" db="UniProtKB">
        <authorList>
            <consortium name="EnsemblMetazoa"/>
        </authorList>
    </citation>
    <scope>IDENTIFICATION</scope>
</reference>
<keyword evidence="7" id="KW-0675">Receptor</keyword>
<feature type="transmembrane region" description="Helical" evidence="9">
    <location>
        <begin position="134"/>
        <end position="154"/>
    </location>
</feature>
<keyword evidence="2" id="KW-1003">Cell membrane</keyword>
<evidence type="ECO:0000313" key="11">
    <source>
        <dbReference type="EnsemblMetazoa" id="XP_038055434.1"/>
    </source>
</evidence>
<keyword evidence="5" id="KW-0297">G-protein coupled receptor</keyword>
<feature type="transmembrane region" description="Helical" evidence="9">
    <location>
        <begin position="57"/>
        <end position="82"/>
    </location>
</feature>
<sequence>MIMQHTYLYDDDKSQTILEKVVYFLFVIRGPAAGMDVNHTVDPSGVTPAIALIERQVLAVVLGIIVVTGLVGNSVVILAVILSKKLRRCITNSFVLSLSVSDLAACLSMPWTIVSFLYPGNDWPLPDSLCTLGGFGLIMSVGCSIFTLSSIALNRLHLLTMPRHIYRRIYTHIQTAFMILLTWLVSIFVASVPLFSDLGRLGYSARHASCTRDSSHPLAGALNMFIALVFYPVPCLIIIISYARIYNFLRRHTRIIAVEHDASQRNRAWVRGQRGQLKGQVSHRQLVVTWNMFYVVCVFCSLVTPYGVALLIPNNGRALPYTAVVLSINSCINPFIYATKHPDFKRVMLCILSCRCDKIPGRIRRHRAQVYPLNL</sequence>
<evidence type="ECO:0000256" key="6">
    <source>
        <dbReference type="ARBA" id="ARBA00023136"/>
    </source>
</evidence>
<evidence type="ECO:0000256" key="3">
    <source>
        <dbReference type="ARBA" id="ARBA00022692"/>
    </source>
</evidence>
<dbReference type="InterPro" id="IPR017452">
    <property type="entry name" value="GPCR_Rhodpsn_7TM"/>
</dbReference>
<dbReference type="CDD" id="cd00637">
    <property type="entry name" value="7tm_classA_rhodopsin-like"/>
    <property type="match status" value="1"/>
</dbReference>
<dbReference type="PRINTS" id="PR00237">
    <property type="entry name" value="GPCRRHODOPSN"/>
</dbReference>
<feature type="transmembrane region" description="Helical" evidence="9">
    <location>
        <begin position="94"/>
        <end position="114"/>
    </location>
</feature>
<feature type="transmembrane region" description="Helical" evidence="9">
    <location>
        <begin position="224"/>
        <end position="245"/>
    </location>
</feature>
<dbReference type="InterPro" id="IPR000276">
    <property type="entry name" value="GPCR_Rhodpsn"/>
</dbReference>
<proteinExistence type="predicted"/>